<sequence length="256" mass="29091">MTRSPASDNTRAWHFLVLRSQNFRSLRPEKAWRPIVTIDVEEHHSHEIVLGVDGQNPNLKQPLLLDEVHEGSRVEFKVWHKSQSHKARNRRKRHLVASASSSLGEIVKRQGDEPHLEIRLSTTTNQTRKNGSSKQKPHACLLVRLRAPSSSLRAHASDYDDHVDGRYSDGAMSDDAPTSSVATPTTAHSEERPPWDQSTDQSTLVDDQPAKLRRRRPKPKGYCLDSDDEAATEYSFTDDDCERGGLRRQQRQTPRP</sequence>
<gene>
    <name evidence="2" type="ORF">EVG20_g11437</name>
</gene>
<name>A0A4Y9XMM6_9AGAM</name>
<reference evidence="2 3" key="1">
    <citation type="submission" date="2019-02" db="EMBL/GenBank/DDBJ databases">
        <title>Genome sequencing of the rare red list fungi Dentipellis fragilis.</title>
        <authorList>
            <person name="Buettner E."/>
            <person name="Kellner H."/>
        </authorList>
    </citation>
    <scope>NUCLEOTIDE SEQUENCE [LARGE SCALE GENOMIC DNA]</scope>
    <source>
        <strain evidence="2 3">DSM 105465</strain>
    </source>
</reference>
<feature type="compositionally biased region" description="Polar residues" evidence="1">
    <location>
        <begin position="196"/>
        <end position="205"/>
    </location>
</feature>
<evidence type="ECO:0000313" key="2">
    <source>
        <dbReference type="EMBL" id="TFY50587.1"/>
    </source>
</evidence>
<accession>A0A4Y9XMM6</accession>
<feature type="region of interest" description="Disordered" evidence="1">
    <location>
        <begin position="151"/>
        <end position="256"/>
    </location>
</feature>
<dbReference type="EMBL" id="SEOQ01001773">
    <property type="protein sequence ID" value="TFY50587.1"/>
    <property type="molecule type" value="Genomic_DNA"/>
</dbReference>
<proteinExistence type="predicted"/>
<dbReference type="STRING" id="205917.A0A4Y9XMM6"/>
<dbReference type="OrthoDB" id="2642524at2759"/>
<feature type="compositionally biased region" description="Polar residues" evidence="1">
    <location>
        <begin position="120"/>
        <end position="134"/>
    </location>
</feature>
<feature type="compositionally biased region" description="Basic and acidic residues" evidence="1">
    <location>
        <begin position="155"/>
        <end position="167"/>
    </location>
</feature>
<evidence type="ECO:0000313" key="3">
    <source>
        <dbReference type="Proteomes" id="UP000298327"/>
    </source>
</evidence>
<evidence type="ECO:0000256" key="1">
    <source>
        <dbReference type="SAM" id="MobiDB-lite"/>
    </source>
</evidence>
<organism evidence="2 3">
    <name type="scientific">Dentipellis fragilis</name>
    <dbReference type="NCBI Taxonomy" id="205917"/>
    <lineage>
        <taxon>Eukaryota</taxon>
        <taxon>Fungi</taxon>
        <taxon>Dikarya</taxon>
        <taxon>Basidiomycota</taxon>
        <taxon>Agaricomycotina</taxon>
        <taxon>Agaricomycetes</taxon>
        <taxon>Russulales</taxon>
        <taxon>Hericiaceae</taxon>
        <taxon>Dentipellis</taxon>
    </lineage>
</organism>
<comment type="caution">
    <text evidence="2">The sequence shown here is derived from an EMBL/GenBank/DDBJ whole genome shotgun (WGS) entry which is preliminary data.</text>
</comment>
<keyword evidence="3" id="KW-1185">Reference proteome</keyword>
<dbReference type="AlphaFoldDB" id="A0A4Y9XMM6"/>
<protein>
    <submittedName>
        <fullName evidence="2">Uncharacterized protein</fullName>
    </submittedName>
</protein>
<dbReference type="Proteomes" id="UP000298327">
    <property type="component" value="Unassembled WGS sequence"/>
</dbReference>
<feature type="compositionally biased region" description="Basic and acidic residues" evidence="1">
    <location>
        <begin position="106"/>
        <end position="118"/>
    </location>
</feature>
<feature type="compositionally biased region" description="Low complexity" evidence="1">
    <location>
        <begin position="176"/>
        <end position="187"/>
    </location>
</feature>
<feature type="region of interest" description="Disordered" evidence="1">
    <location>
        <begin position="106"/>
        <end position="139"/>
    </location>
</feature>
<feature type="compositionally biased region" description="Acidic residues" evidence="1">
    <location>
        <begin position="225"/>
        <end position="241"/>
    </location>
</feature>